<dbReference type="Gene3D" id="2.40.30.70">
    <property type="entry name" value="YaeB-like"/>
    <property type="match status" value="1"/>
</dbReference>
<comment type="similarity">
    <text evidence="2">Belongs to the tRNA methyltransferase O family.</text>
</comment>
<dbReference type="Proteomes" id="UP000008139">
    <property type="component" value="Chromosome"/>
</dbReference>
<dbReference type="InterPro" id="IPR036414">
    <property type="entry name" value="YaeB_N_sf"/>
</dbReference>
<dbReference type="eggNOG" id="COG1720">
    <property type="taxonomic scope" value="Bacteria"/>
</dbReference>
<keyword evidence="1" id="KW-0949">S-adenosyl-L-methionine</keyword>
<dbReference type="SUPFAM" id="SSF118196">
    <property type="entry name" value="YaeB-like"/>
    <property type="match status" value="1"/>
</dbReference>
<dbReference type="InterPro" id="IPR036413">
    <property type="entry name" value="YaeB-like_sf"/>
</dbReference>
<dbReference type="InParanoid" id="F2LWQ5"/>
<dbReference type="OrthoDB" id="9804309at2"/>
<name>F2LWQ5_HIPMA</name>
<reference evidence="5" key="2">
    <citation type="submission" date="2011-03" db="EMBL/GenBank/DDBJ databases">
        <title>The complete genome of Hippea maritima DSM 10411.</title>
        <authorList>
            <consortium name="US DOE Joint Genome Institute (JGI-PGF)"/>
            <person name="Lucas S."/>
            <person name="Copeland A."/>
            <person name="Lapidus A."/>
            <person name="Bruce D."/>
            <person name="Goodwin L."/>
            <person name="Pitluck S."/>
            <person name="Peters L."/>
            <person name="Kyrpides N."/>
            <person name="Mavromatis K."/>
            <person name="Pagani I."/>
            <person name="Ivanova N."/>
            <person name="Mikhailova N."/>
            <person name="Lu M."/>
            <person name="Detter J.C."/>
            <person name="Tapia R."/>
            <person name="Han C."/>
            <person name="Land M."/>
            <person name="Hauser L."/>
            <person name="Markowitz V."/>
            <person name="Cheng J.-F."/>
            <person name="Hugenholtz P."/>
            <person name="Woyke T."/>
            <person name="Wu D."/>
            <person name="Spring S."/>
            <person name="Schroeder M."/>
            <person name="Brambilla E."/>
            <person name="Klenk H.-P."/>
            <person name="Eisen J.A."/>
        </authorList>
    </citation>
    <scope>NUCLEOTIDE SEQUENCE [LARGE SCALE GENOMIC DNA]</scope>
    <source>
        <strain evidence="5">ATCC 700847 / DSM 10411 / MH2</strain>
    </source>
</reference>
<sequence length="62" mass="7078">MNNMRIIVYPIGRVKSILTDIEQKDLIDDNAVIEIDKDLKEGLSGLEGFSHIIVIFYMQAIK</sequence>
<dbReference type="AlphaFoldDB" id="F2LWQ5"/>
<dbReference type="InterPro" id="IPR023370">
    <property type="entry name" value="TrmO-like_N"/>
</dbReference>
<dbReference type="PROSITE" id="PS51668">
    <property type="entry name" value="TSAA_2"/>
    <property type="match status" value="1"/>
</dbReference>
<reference evidence="4 5" key="1">
    <citation type="journal article" date="2011" name="Stand. Genomic Sci.">
        <title>Complete genome sequence of the thermophilic sulfur-reducer Hippea maritima type strain (MH(2)).</title>
        <authorList>
            <person name="Huntemann M."/>
            <person name="Lu M."/>
            <person name="Nolan M."/>
            <person name="Lapidus A."/>
            <person name="Lucas S."/>
            <person name="Hammon N."/>
            <person name="Deshpande S."/>
            <person name="Cheng J.F."/>
            <person name="Tapia R."/>
            <person name="Han C."/>
            <person name="Goodwin L."/>
            <person name="Pitluck S."/>
            <person name="Liolios K."/>
            <person name="Pagani I."/>
            <person name="Ivanova N."/>
            <person name="Ovchinikova G."/>
            <person name="Pati A."/>
            <person name="Chen A."/>
            <person name="Palaniappan K."/>
            <person name="Land M."/>
            <person name="Hauser L."/>
            <person name="Jeffries C.D."/>
            <person name="Detter J.C."/>
            <person name="Brambilla E.M."/>
            <person name="Rohde M."/>
            <person name="Spring S."/>
            <person name="Goker M."/>
            <person name="Woyke T."/>
            <person name="Bristow J."/>
            <person name="Eisen J.A."/>
            <person name="Markowitz V."/>
            <person name="Hugenholtz P."/>
            <person name="Kyrpides N.C."/>
            <person name="Klenk H.P."/>
            <person name="Mavromatis K."/>
        </authorList>
    </citation>
    <scope>NUCLEOTIDE SEQUENCE [LARGE SCALE GENOMIC DNA]</scope>
    <source>
        <strain evidence="5">ATCC 700847 / DSM 10411 / MH2</strain>
    </source>
</reference>
<dbReference type="STRING" id="760142.Hipma_0050"/>
<evidence type="ECO:0000313" key="5">
    <source>
        <dbReference type="Proteomes" id="UP000008139"/>
    </source>
</evidence>
<protein>
    <recommendedName>
        <fullName evidence="3">TsaA-like domain-containing protein</fullName>
    </recommendedName>
</protein>
<dbReference type="EMBL" id="CP002606">
    <property type="protein sequence ID" value="AEA33033.1"/>
    <property type="molecule type" value="Genomic_DNA"/>
</dbReference>
<evidence type="ECO:0000256" key="1">
    <source>
        <dbReference type="ARBA" id="ARBA00022691"/>
    </source>
</evidence>
<dbReference type="KEGG" id="hmr:Hipma_0050"/>
<evidence type="ECO:0000256" key="2">
    <source>
        <dbReference type="ARBA" id="ARBA00033753"/>
    </source>
</evidence>
<gene>
    <name evidence="4" type="ordered locus">Hipma_0050</name>
</gene>
<organism evidence="4 5">
    <name type="scientific">Hippea maritima (strain ATCC 700847 / DSM 10411 / MH2)</name>
    <dbReference type="NCBI Taxonomy" id="760142"/>
    <lineage>
        <taxon>Bacteria</taxon>
        <taxon>Pseudomonadati</taxon>
        <taxon>Campylobacterota</taxon>
        <taxon>Desulfurellia</taxon>
        <taxon>Desulfurellales</taxon>
        <taxon>Hippeaceae</taxon>
        <taxon>Hippea</taxon>
    </lineage>
</organism>
<evidence type="ECO:0000259" key="3">
    <source>
        <dbReference type="PROSITE" id="PS51668"/>
    </source>
</evidence>
<dbReference type="HOGENOM" id="CLU_2898069_0_0_7"/>
<keyword evidence="5" id="KW-1185">Reference proteome</keyword>
<feature type="domain" description="TsaA-like" evidence="3">
    <location>
        <begin position="8"/>
        <end position="62"/>
    </location>
</feature>
<proteinExistence type="inferred from homology"/>
<evidence type="ECO:0000313" key="4">
    <source>
        <dbReference type="EMBL" id="AEA33033.1"/>
    </source>
</evidence>
<accession>F2LWQ5</accession>